<dbReference type="AlphaFoldDB" id="A0A6C0D1V8"/>
<reference evidence="2" key="1">
    <citation type="journal article" date="2020" name="Nature">
        <title>Giant virus diversity and host interactions through global metagenomics.</title>
        <authorList>
            <person name="Schulz F."/>
            <person name="Roux S."/>
            <person name="Paez-Espino D."/>
            <person name="Jungbluth S."/>
            <person name="Walsh D.A."/>
            <person name="Denef V.J."/>
            <person name="McMahon K.D."/>
            <person name="Konstantinidis K.T."/>
            <person name="Eloe-Fadrosh E.A."/>
            <person name="Kyrpides N.C."/>
            <person name="Woyke T."/>
        </authorList>
    </citation>
    <scope>NUCLEOTIDE SEQUENCE</scope>
    <source>
        <strain evidence="2">GVMAG-M-3300023174-102</strain>
    </source>
</reference>
<sequence>MNCIVESEKDEIKKLKAHLEIANKNLLILKQENFKLKLNNFKLKMENEKLQKLLYDKY</sequence>
<accession>A0A6C0D1V8</accession>
<evidence type="ECO:0000313" key="2">
    <source>
        <dbReference type="EMBL" id="QHT09685.1"/>
    </source>
</evidence>
<name>A0A6C0D1V8_9ZZZZ</name>
<protein>
    <submittedName>
        <fullName evidence="2">Uncharacterized protein</fullName>
    </submittedName>
</protein>
<organism evidence="2">
    <name type="scientific">viral metagenome</name>
    <dbReference type="NCBI Taxonomy" id="1070528"/>
    <lineage>
        <taxon>unclassified sequences</taxon>
        <taxon>metagenomes</taxon>
        <taxon>organismal metagenomes</taxon>
    </lineage>
</organism>
<evidence type="ECO:0000256" key="1">
    <source>
        <dbReference type="SAM" id="Coils"/>
    </source>
</evidence>
<proteinExistence type="predicted"/>
<feature type="coiled-coil region" evidence="1">
    <location>
        <begin position="5"/>
        <end position="32"/>
    </location>
</feature>
<keyword evidence="1" id="KW-0175">Coiled coil</keyword>
<dbReference type="EMBL" id="MN739514">
    <property type="protein sequence ID" value="QHT09685.1"/>
    <property type="molecule type" value="Genomic_DNA"/>
</dbReference>